<evidence type="ECO:0000256" key="2">
    <source>
        <dbReference type="ARBA" id="ARBA00010945"/>
    </source>
</evidence>
<evidence type="ECO:0000256" key="10">
    <source>
        <dbReference type="ARBA" id="ARBA00022842"/>
    </source>
</evidence>
<dbReference type="Pfam" id="PF00817">
    <property type="entry name" value="IMS"/>
    <property type="match status" value="1"/>
</dbReference>
<evidence type="ECO:0000256" key="15">
    <source>
        <dbReference type="HAMAP-Rule" id="MF_01113"/>
    </source>
</evidence>
<dbReference type="CDD" id="cd03586">
    <property type="entry name" value="PolY_Pol_IV_kappa"/>
    <property type="match status" value="1"/>
</dbReference>
<evidence type="ECO:0000256" key="1">
    <source>
        <dbReference type="ARBA" id="ARBA00004496"/>
    </source>
</evidence>
<comment type="subcellular location">
    <subcellularLocation>
        <location evidence="1 15">Cytoplasm</location>
    </subcellularLocation>
</comment>
<accession>A0ABW4J5W3</accession>
<dbReference type="Gene3D" id="3.30.70.270">
    <property type="match status" value="1"/>
</dbReference>
<evidence type="ECO:0000313" key="18">
    <source>
        <dbReference type="Proteomes" id="UP001597267"/>
    </source>
</evidence>
<comment type="similarity">
    <text evidence="2 15">Belongs to the DNA polymerase type-Y family.</text>
</comment>
<feature type="site" description="Substrate discrimination" evidence="15">
    <location>
        <position position="28"/>
    </location>
</feature>
<dbReference type="EMBL" id="JBHTOP010000022">
    <property type="protein sequence ID" value="MFD1671746.1"/>
    <property type="molecule type" value="Genomic_DNA"/>
</dbReference>
<dbReference type="SUPFAM" id="SSF56672">
    <property type="entry name" value="DNA/RNA polymerases"/>
    <property type="match status" value="1"/>
</dbReference>
<dbReference type="InterPro" id="IPR053848">
    <property type="entry name" value="IMS_HHH_1"/>
</dbReference>
<keyword evidence="8 15" id="KW-0479">Metal-binding</keyword>
<dbReference type="InterPro" id="IPR043502">
    <property type="entry name" value="DNA/RNA_pol_sf"/>
</dbReference>
<reference evidence="18" key="1">
    <citation type="journal article" date="2019" name="Int. J. Syst. Evol. Microbiol.">
        <title>The Global Catalogue of Microorganisms (GCM) 10K type strain sequencing project: providing services to taxonomists for standard genome sequencing and annotation.</title>
        <authorList>
            <consortium name="The Broad Institute Genomics Platform"/>
            <consortium name="The Broad Institute Genome Sequencing Center for Infectious Disease"/>
            <person name="Wu L."/>
            <person name="Ma J."/>
        </authorList>
    </citation>
    <scope>NUCLEOTIDE SEQUENCE [LARGE SCALE GENOMIC DNA]</scope>
    <source>
        <strain evidence="18">CCM 8896</strain>
    </source>
</reference>
<dbReference type="Proteomes" id="UP001597267">
    <property type="component" value="Unassembled WGS sequence"/>
</dbReference>
<dbReference type="SUPFAM" id="SSF100879">
    <property type="entry name" value="Lesion bypass DNA polymerase (Y-family), little finger domain"/>
    <property type="match status" value="1"/>
</dbReference>
<feature type="binding site" evidence="15">
    <location>
        <position position="123"/>
    </location>
    <ligand>
        <name>Mg(2+)</name>
        <dbReference type="ChEBI" id="CHEBI:18420"/>
    </ligand>
</feature>
<evidence type="ECO:0000256" key="8">
    <source>
        <dbReference type="ARBA" id="ARBA00022723"/>
    </source>
</evidence>
<keyword evidence="11 15" id="KW-0239">DNA-directed DNA polymerase</keyword>
<dbReference type="Gene3D" id="3.40.1170.60">
    <property type="match status" value="1"/>
</dbReference>
<keyword evidence="13 15" id="KW-0234">DNA repair</keyword>
<dbReference type="PANTHER" id="PTHR11076">
    <property type="entry name" value="DNA REPAIR POLYMERASE UMUC / TRANSFERASE FAMILY MEMBER"/>
    <property type="match status" value="1"/>
</dbReference>
<dbReference type="EC" id="2.7.7.7" evidence="15"/>
<keyword evidence="18" id="KW-1185">Reference proteome</keyword>
<dbReference type="InterPro" id="IPR001126">
    <property type="entry name" value="UmuC"/>
</dbReference>
<dbReference type="InterPro" id="IPR043128">
    <property type="entry name" value="Rev_trsase/Diguanyl_cyclase"/>
</dbReference>
<evidence type="ECO:0000256" key="6">
    <source>
        <dbReference type="ARBA" id="ARBA00022695"/>
    </source>
</evidence>
<evidence type="ECO:0000256" key="7">
    <source>
        <dbReference type="ARBA" id="ARBA00022705"/>
    </source>
</evidence>
<keyword evidence="10 15" id="KW-0460">Magnesium</keyword>
<evidence type="ECO:0000259" key="16">
    <source>
        <dbReference type="PROSITE" id="PS50173"/>
    </source>
</evidence>
<evidence type="ECO:0000256" key="11">
    <source>
        <dbReference type="ARBA" id="ARBA00022932"/>
    </source>
</evidence>
<dbReference type="Gene3D" id="1.10.150.20">
    <property type="entry name" value="5' to 3' exonuclease, C-terminal subdomain"/>
    <property type="match status" value="1"/>
</dbReference>
<keyword evidence="9 15" id="KW-0227">DNA damage</keyword>
<dbReference type="HAMAP" id="MF_01113">
    <property type="entry name" value="DNApol_IV"/>
    <property type="match status" value="1"/>
</dbReference>
<evidence type="ECO:0000256" key="4">
    <source>
        <dbReference type="ARBA" id="ARBA00022490"/>
    </source>
</evidence>
<dbReference type="PROSITE" id="PS50173">
    <property type="entry name" value="UMUC"/>
    <property type="match status" value="1"/>
</dbReference>
<organism evidence="17 18">
    <name type="scientific">Agrilactobacillus yilanensis</name>
    <dbReference type="NCBI Taxonomy" id="2485997"/>
    <lineage>
        <taxon>Bacteria</taxon>
        <taxon>Bacillati</taxon>
        <taxon>Bacillota</taxon>
        <taxon>Bacilli</taxon>
        <taxon>Lactobacillales</taxon>
        <taxon>Lactobacillaceae</taxon>
        <taxon>Agrilactobacillus</taxon>
    </lineage>
</organism>
<dbReference type="PANTHER" id="PTHR11076:SF33">
    <property type="entry name" value="DNA POLYMERASE KAPPA"/>
    <property type="match status" value="1"/>
</dbReference>
<protein>
    <recommendedName>
        <fullName evidence="15">DNA polymerase IV</fullName>
        <shortName evidence="15">Pol IV</shortName>
        <ecNumber evidence="15">2.7.7.7</ecNumber>
    </recommendedName>
</protein>
<dbReference type="Pfam" id="PF11799">
    <property type="entry name" value="IMS_C"/>
    <property type="match status" value="1"/>
</dbReference>
<dbReference type="InterPro" id="IPR017961">
    <property type="entry name" value="DNA_pol_Y-fam_little_finger"/>
</dbReference>
<keyword evidence="6 15" id="KW-0548">Nucleotidyltransferase</keyword>
<keyword evidence="3 15" id="KW-0515">Mutator protein</keyword>
<evidence type="ECO:0000256" key="12">
    <source>
        <dbReference type="ARBA" id="ARBA00023125"/>
    </source>
</evidence>
<dbReference type="InterPro" id="IPR050116">
    <property type="entry name" value="DNA_polymerase-Y"/>
</dbReference>
<dbReference type="RefSeq" id="WP_125713774.1">
    <property type="nucleotide sequence ID" value="NZ_JBHTOP010000022.1"/>
</dbReference>
<comment type="catalytic activity">
    <reaction evidence="14 15">
        <text>DNA(n) + a 2'-deoxyribonucleoside 5'-triphosphate = DNA(n+1) + diphosphate</text>
        <dbReference type="Rhea" id="RHEA:22508"/>
        <dbReference type="Rhea" id="RHEA-COMP:17339"/>
        <dbReference type="Rhea" id="RHEA-COMP:17340"/>
        <dbReference type="ChEBI" id="CHEBI:33019"/>
        <dbReference type="ChEBI" id="CHEBI:61560"/>
        <dbReference type="ChEBI" id="CHEBI:173112"/>
        <dbReference type="EC" id="2.7.7.7"/>
    </reaction>
</comment>
<comment type="subunit">
    <text evidence="15">Monomer.</text>
</comment>
<keyword evidence="5 15" id="KW-0808">Transferase</keyword>
<keyword evidence="7 15" id="KW-0235">DNA replication</keyword>
<evidence type="ECO:0000256" key="3">
    <source>
        <dbReference type="ARBA" id="ARBA00022457"/>
    </source>
</evidence>
<evidence type="ECO:0000256" key="14">
    <source>
        <dbReference type="ARBA" id="ARBA00049244"/>
    </source>
</evidence>
<keyword evidence="12 15" id="KW-0238">DNA-binding</keyword>
<dbReference type="InterPro" id="IPR022880">
    <property type="entry name" value="DNApol_IV"/>
</dbReference>
<keyword evidence="4 15" id="KW-0963">Cytoplasm</keyword>
<sequence length="375" mass="43244">MSQKMLFEMPILNNIDRKIIHVDMDAFYASIEMKRHPDVRHKPLIISHDPRKTHGKGVVTTANYVARQYGVHSAMAAQKAYELVRGHDPVFITPDFATYHRISDEVHEIFHEVTDVVEPLALDEAYLEVTSNKLGFKQAIDSALYIQSKIYKNLNLTCSTGISYNKYLAKLASDYRKPFGRTVILPQQAELFLKRLPIEKFQGVGKKTIPKMHELNIFTGADLYEYSEYDLIQLFGKMGYMLYRRVRGVDDRPVESDRRRKSVGKERTYNPVVYDEAFIQTQLQKFSEEVAQILQQKRLQAKTVVLKMRNKDFVTTTKRVTLEEYISTASAILKVAKELWTEYGTLTDGIRLLGVTVTTLLSKNYENIILPLSFN</sequence>
<dbReference type="InterPro" id="IPR036775">
    <property type="entry name" value="DNA_pol_Y-fam_lit_finger_sf"/>
</dbReference>
<comment type="cofactor">
    <cofactor evidence="15">
        <name>Mg(2+)</name>
        <dbReference type="ChEBI" id="CHEBI:18420"/>
    </cofactor>
    <text evidence="15">Binds 2 magnesium ions per subunit.</text>
</comment>
<evidence type="ECO:0000313" key="17">
    <source>
        <dbReference type="EMBL" id="MFD1671746.1"/>
    </source>
</evidence>
<proteinExistence type="inferred from homology"/>
<dbReference type="Gene3D" id="3.30.1490.100">
    <property type="entry name" value="DNA polymerase, Y-family, little finger domain"/>
    <property type="match status" value="1"/>
</dbReference>
<feature type="binding site" evidence="15">
    <location>
        <position position="23"/>
    </location>
    <ligand>
        <name>Mg(2+)</name>
        <dbReference type="ChEBI" id="CHEBI:18420"/>
    </ligand>
</feature>
<name>A0ABW4J5W3_9LACO</name>
<comment type="caution">
    <text evidence="17">The sequence shown here is derived from an EMBL/GenBank/DDBJ whole genome shotgun (WGS) entry which is preliminary data.</text>
</comment>
<evidence type="ECO:0000256" key="5">
    <source>
        <dbReference type="ARBA" id="ARBA00022679"/>
    </source>
</evidence>
<evidence type="ECO:0000256" key="9">
    <source>
        <dbReference type="ARBA" id="ARBA00022763"/>
    </source>
</evidence>
<dbReference type="Pfam" id="PF21999">
    <property type="entry name" value="IMS_HHH_1"/>
    <property type="match status" value="1"/>
</dbReference>
<dbReference type="NCBIfam" id="NF002677">
    <property type="entry name" value="PRK02406.1"/>
    <property type="match status" value="1"/>
</dbReference>
<gene>
    <name evidence="15 17" type="primary">dinB</name>
    <name evidence="17" type="ORF">ACFQ5M_06560</name>
</gene>
<feature type="domain" description="UmuC" evidence="16">
    <location>
        <begin position="19"/>
        <end position="205"/>
    </location>
</feature>
<dbReference type="GO" id="GO:0003887">
    <property type="term" value="F:DNA-directed DNA polymerase activity"/>
    <property type="evidence" value="ECO:0007669"/>
    <property type="project" value="UniProtKB-EC"/>
</dbReference>
<evidence type="ECO:0000256" key="13">
    <source>
        <dbReference type="ARBA" id="ARBA00023204"/>
    </source>
</evidence>
<comment type="function">
    <text evidence="15">Poorly processive, error-prone DNA polymerase involved in untargeted mutagenesis. Copies undamaged DNA at stalled replication forks, which arise in vivo from mismatched or misaligned primer ends. These misaligned primers can be extended by PolIV. Exhibits no 3'-5' exonuclease (proofreading) activity. May be involved in translesional synthesis, in conjunction with the beta clamp from PolIII.</text>
</comment>
<feature type="active site" evidence="15">
    <location>
        <position position="124"/>
    </location>
</feature>